<evidence type="ECO:0000313" key="2">
    <source>
        <dbReference type="EMBL" id="KAI7726683.1"/>
    </source>
</evidence>
<evidence type="ECO:0000256" key="1">
    <source>
        <dbReference type="SAM" id="MobiDB-lite"/>
    </source>
</evidence>
<gene>
    <name evidence="2" type="ORF">M8C21_006915</name>
</gene>
<name>A0AAD5BQM9_AMBAR</name>
<reference evidence="2" key="1">
    <citation type="submission" date="2022-06" db="EMBL/GenBank/DDBJ databases">
        <title>Uncovering the hologenomic basis of an extraordinary plant invasion.</title>
        <authorList>
            <person name="Bieker V.C."/>
            <person name="Martin M.D."/>
            <person name="Gilbert T."/>
            <person name="Hodgins K."/>
            <person name="Battlay P."/>
            <person name="Petersen B."/>
            <person name="Wilson J."/>
        </authorList>
    </citation>
    <scope>NUCLEOTIDE SEQUENCE</scope>
    <source>
        <strain evidence="2">AA19_3_7</strain>
        <tissue evidence="2">Leaf</tissue>
    </source>
</reference>
<feature type="compositionally biased region" description="Polar residues" evidence="1">
    <location>
        <begin position="30"/>
        <end position="48"/>
    </location>
</feature>
<organism evidence="2 3">
    <name type="scientific">Ambrosia artemisiifolia</name>
    <name type="common">Common ragweed</name>
    <dbReference type="NCBI Taxonomy" id="4212"/>
    <lineage>
        <taxon>Eukaryota</taxon>
        <taxon>Viridiplantae</taxon>
        <taxon>Streptophyta</taxon>
        <taxon>Embryophyta</taxon>
        <taxon>Tracheophyta</taxon>
        <taxon>Spermatophyta</taxon>
        <taxon>Magnoliopsida</taxon>
        <taxon>eudicotyledons</taxon>
        <taxon>Gunneridae</taxon>
        <taxon>Pentapetalae</taxon>
        <taxon>asterids</taxon>
        <taxon>campanulids</taxon>
        <taxon>Asterales</taxon>
        <taxon>Asteraceae</taxon>
        <taxon>Asteroideae</taxon>
        <taxon>Heliantheae alliance</taxon>
        <taxon>Heliantheae</taxon>
        <taxon>Ambrosia</taxon>
    </lineage>
</organism>
<evidence type="ECO:0000313" key="3">
    <source>
        <dbReference type="Proteomes" id="UP001206925"/>
    </source>
</evidence>
<feature type="region of interest" description="Disordered" evidence="1">
    <location>
        <begin position="24"/>
        <end position="48"/>
    </location>
</feature>
<dbReference type="EMBL" id="JAMZMK010011607">
    <property type="protein sequence ID" value="KAI7726683.1"/>
    <property type="molecule type" value="Genomic_DNA"/>
</dbReference>
<dbReference type="Proteomes" id="UP001206925">
    <property type="component" value="Unassembled WGS sequence"/>
</dbReference>
<dbReference type="AlphaFoldDB" id="A0AAD5BQM9"/>
<comment type="caution">
    <text evidence="2">The sequence shown here is derived from an EMBL/GenBank/DDBJ whole genome shotgun (WGS) entry which is preliminary data.</text>
</comment>
<sequence>TGGGDNGEEEVSTFDPLDLDAEMMKETDSKSSQSALTSMSKPLDQQQQQEVNIPVASFANRRQVVKLPELDLLNGNFLFNGGWGLLIINFPH</sequence>
<accession>A0AAD5BQM9</accession>
<protein>
    <submittedName>
        <fullName evidence="2">Uncharacterized protein</fullName>
    </submittedName>
</protein>
<keyword evidence="3" id="KW-1185">Reference proteome</keyword>
<proteinExistence type="predicted"/>
<feature type="non-terminal residue" evidence="2">
    <location>
        <position position="1"/>
    </location>
</feature>